<gene>
    <name evidence="1" type="ORF">EMPS_03587</name>
</gene>
<evidence type="ECO:0000313" key="1">
    <source>
        <dbReference type="EMBL" id="GJJ71237.1"/>
    </source>
</evidence>
<accession>A0A9P3H7N1</accession>
<dbReference type="InterPro" id="IPR032675">
    <property type="entry name" value="LRR_dom_sf"/>
</dbReference>
<name>A0A9P3H7N1_9FUNG</name>
<keyword evidence="2" id="KW-1185">Reference proteome</keyword>
<comment type="caution">
    <text evidence="1">The sequence shown here is derived from an EMBL/GenBank/DDBJ whole genome shotgun (WGS) entry which is preliminary data.</text>
</comment>
<proteinExistence type="predicted"/>
<reference evidence="1" key="1">
    <citation type="submission" date="2021-11" db="EMBL/GenBank/DDBJ databases">
        <authorList>
            <person name="Herlambang A."/>
            <person name="Guo Y."/>
            <person name="Takashima Y."/>
            <person name="Nishizawa T."/>
        </authorList>
    </citation>
    <scope>NUCLEOTIDE SEQUENCE</scope>
    <source>
        <strain evidence="1">E1425</strain>
    </source>
</reference>
<dbReference type="Gene3D" id="3.80.10.10">
    <property type="entry name" value="Ribonuclease Inhibitor"/>
    <property type="match status" value="1"/>
</dbReference>
<dbReference type="SUPFAM" id="SSF52047">
    <property type="entry name" value="RNI-like"/>
    <property type="match status" value="1"/>
</dbReference>
<protein>
    <recommendedName>
        <fullName evidence="3">F-box domain-containing protein</fullName>
    </recommendedName>
</protein>
<dbReference type="AlphaFoldDB" id="A0A9P3H7N1"/>
<dbReference type="OrthoDB" id="2338066at2759"/>
<evidence type="ECO:0008006" key="3">
    <source>
        <dbReference type="Google" id="ProtNLM"/>
    </source>
</evidence>
<reference evidence="1" key="2">
    <citation type="journal article" date="2022" name="Microbiol. Resour. Announc.">
        <title>Whole-Genome Sequence of Entomortierella parvispora E1425, a Mucoromycotan Fungus Associated with Burkholderiaceae-Related Endosymbiotic Bacteria.</title>
        <authorList>
            <person name="Herlambang A."/>
            <person name="Guo Y."/>
            <person name="Takashima Y."/>
            <person name="Narisawa K."/>
            <person name="Ohta H."/>
            <person name="Nishizawa T."/>
        </authorList>
    </citation>
    <scope>NUCLEOTIDE SEQUENCE</scope>
    <source>
        <strain evidence="1">E1425</strain>
    </source>
</reference>
<dbReference type="EMBL" id="BQFW01000005">
    <property type="protein sequence ID" value="GJJ71237.1"/>
    <property type="molecule type" value="Genomic_DNA"/>
</dbReference>
<evidence type="ECO:0000313" key="2">
    <source>
        <dbReference type="Proteomes" id="UP000827284"/>
    </source>
</evidence>
<dbReference type="Proteomes" id="UP000827284">
    <property type="component" value="Unassembled WGS sequence"/>
</dbReference>
<sequence length="561" mass="61608">MWSRELWSDVRLYSPLQCRRFHRDSSQILFQASLERLRSFESSQGLGHGQMLLAGRAERALQMLESVHLAFPQVQSLVASELETILEVVRRAGALRHLSLSGIRRLSPMQGNDPRSTCALFWIQSGVLRSLFVDLDALGYVENGRGWGSVPNGVLPTLPVLEHFSVSGLVPEELLVAFLQRCPNLKTLEIHRYRAWSMAPARLGSAVRTQLKNLRGLCYDVPAVTDEIAGLFLEGVMLQHLSLSPSGTIGGRARSFLLSGAPMIESLVVEGVSGFDGEFLQEFLVAAENLRVLSGLTFSRPFVQRFDLSIAAHHIRYQPMDFGGLFDPIVESAVVEKEMGEIGQASDGQVTSVKTEAAATLNSDVDAPSSWSCLGLESLAINIGGIPRSDLIDWSTSSSSDSNIASVVVSHQEDEATTESQKIYGQLGQLTSLKELCLGHGPHSQVSTITRMPQRNRTISSGGPQPEQLRCISMSLSSGLDELGGLKRLRILDVSKMAHKIGVQELEWMRENWPVLQTIVGLYDRVGFAVPDKWQGEILYKVQAWMARHPLGVGSAFPSLP</sequence>
<organism evidence="1 2">
    <name type="scientific">Entomortierella parvispora</name>
    <dbReference type="NCBI Taxonomy" id="205924"/>
    <lineage>
        <taxon>Eukaryota</taxon>
        <taxon>Fungi</taxon>
        <taxon>Fungi incertae sedis</taxon>
        <taxon>Mucoromycota</taxon>
        <taxon>Mortierellomycotina</taxon>
        <taxon>Mortierellomycetes</taxon>
        <taxon>Mortierellales</taxon>
        <taxon>Mortierellaceae</taxon>
        <taxon>Entomortierella</taxon>
    </lineage>
</organism>